<keyword evidence="1" id="KW-0479">Metal-binding</keyword>
<dbReference type="InterPro" id="IPR022755">
    <property type="entry name" value="Znf_C2H2_jaz"/>
</dbReference>
<dbReference type="Pfam" id="PF12171">
    <property type="entry name" value="zf-C2H2_jaz"/>
    <property type="match status" value="1"/>
</dbReference>
<dbReference type="InterPro" id="IPR036236">
    <property type="entry name" value="Znf_C2H2_sf"/>
</dbReference>
<dbReference type="Proteomes" id="UP000050795">
    <property type="component" value="Unassembled WGS sequence"/>
</dbReference>
<evidence type="ECO:0000259" key="8">
    <source>
        <dbReference type="PROSITE" id="PS50157"/>
    </source>
</evidence>
<feature type="compositionally biased region" description="Basic residues" evidence="6">
    <location>
        <begin position="437"/>
        <end position="449"/>
    </location>
</feature>
<evidence type="ECO:0000256" key="2">
    <source>
        <dbReference type="ARBA" id="ARBA00022771"/>
    </source>
</evidence>
<feature type="domain" description="J" evidence="7">
    <location>
        <begin position="3"/>
        <end position="67"/>
    </location>
</feature>
<feature type="region of interest" description="Disordered" evidence="6">
    <location>
        <begin position="314"/>
        <end position="353"/>
    </location>
</feature>
<dbReference type="SMART" id="SM00271">
    <property type="entry name" value="DnaJ"/>
    <property type="match status" value="1"/>
</dbReference>
<evidence type="ECO:0000256" key="5">
    <source>
        <dbReference type="SAM" id="Coils"/>
    </source>
</evidence>
<feature type="domain" description="C2H2-type" evidence="8">
    <location>
        <begin position="540"/>
        <end position="569"/>
    </location>
</feature>
<protein>
    <recommendedName>
        <fullName evidence="11">J domain-containing protein</fullName>
    </recommendedName>
</protein>
<evidence type="ECO:0000259" key="7">
    <source>
        <dbReference type="PROSITE" id="PS50076"/>
    </source>
</evidence>
<dbReference type="InterPro" id="IPR041661">
    <property type="entry name" value="ZN622/Rei1/Reh1_Znf-C2H2"/>
</dbReference>
<feature type="region of interest" description="Disordered" evidence="6">
    <location>
        <begin position="504"/>
        <end position="532"/>
    </location>
</feature>
<dbReference type="InterPro" id="IPR054076">
    <property type="entry name" value="ZUO1-like_ZHD"/>
</dbReference>
<evidence type="ECO:0000256" key="1">
    <source>
        <dbReference type="ARBA" id="ARBA00022723"/>
    </source>
</evidence>
<dbReference type="InterPro" id="IPR001623">
    <property type="entry name" value="DnaJ_domain"/>
</dbReference>
<feature type="compositionally biased region" description="Acidic residues" evidence="6">
    <location>
        <begin position="326"/>
        <end position="340"/>
    </location>
</feature>
<dbReference type="SMART" id="SM00451">
    <property type="entry name" value="ZnF_U1"/>
    <property type="match status" value="1"/>
</dbReference>
<evidence type="ECO:0008006" key="11">
    <source>
        <dbReference type="Google" id="ProtNLM"/>
    </source>
</evidence>
<dbReference type="GO" id="GO:0005737">
    <property type="term" value="C:cytoplasm"/>
    <property type="evidence" value="ECO:0007669"/>
    <property type="project" value="TreeGrafter"/>
</dbReference>
<dbReference type="PROSITE" id="PS00028">
    <property type="entry name" value="ZINC_FINGER_C2H2_1"/>
    <property type="match status" value="2"/>
</dbReference>
<dbReference type="SMART" id="SM00355">
    <property type="entry name" value="ZnF_C2H2"/>
    <property type="match status" value="2"/>
</dbReference>
<dbReference type="GO" id="GO:0003676">
    <property type="term" value="F:nucleic acid binding"/>
    <property type="evidence" value="ECO:0007669"/>
    <property type="project" value="InterPro"/>
</dbReference>
<dbReference type="Pfam" id="PF00226">
    <property type="entry name" value="DnaJ"/>
    <property type="match status" value="1"/>
</dbReference>
<feature type="compositionally biased region" description="Polar residues" evidence="6">
    <location>
        <begin position="314"/>
        <end position="323"/>
    </location>
</feature>
<proteinExistence type="predicted"/>
<dbReference type="InterPro" id="IPR036869">
    <property type="entry name" value="J_dom_sf"/>
</dbReference>
<dbReference type="AlphaFoldDB" id="A0AA85J0Y8"/>
<name>A0AA85J0Y8_TRIRE</name>
<reference evidence="9" key="1">
    <citation type="submission" date="2022-06" db="EMBL/GenBank/DDBJ databases">
        <authorList>
            <person name="Berger JAMES D."/>
            <person name="Berger JAMES D."/>
        </authorList>
    </citation>
    <scope>NUCLEOTIDE SEQUENCE [LARGE SCALE GENOMIC DNA]</scope>
</reference>
<dbReference type="InterPro" id="IPR051964">
    <property type="entry name" value="Chaperone_stress_response"/>
</dbReference>
<evidence type="ECO:0000256" key="6">
    <source>
        <dbReference type="SAM" id="MobiDB-lite"/>
    </source>
</evidence>
<dbReference type="PROSITE" id="PS50076">
    <property type="entry name" value="DNAJ_2"/>
    <property type="match status" value="1"/>
</dbReference>
<dbReference type="PANTHER" id="PTHR44029">
    <property type="entry name" value="DNAJ HOMOLOG SUBFAMILY C MEMBER 21"/>
    <property type="match status" value="1"/>
</dbReference>
<dbReference type="SUPFAM" id="SSF46565">
    <property type="entry name" value="Chaperone J-domain"/>
    <property type="match status" value="1"/>
</dbReference>
<keyword evidence="9" id="KW-1185">Reference proteome</keyword>
<dbReference type="PROSITE" id="PS50157">
    <property type="entry name" value="ZINC_FINGER_C2H2_2"/>
    <property type="match status" value="1"/>
</dbReference>
<sequence length="594" mass="67310">MKCYYELLGVPQNVEPTDLKKAYYKLSLQWHPDKNTKEDTTIIFQEIQEAYKVLSDPHERAWYDKHRAQILQKDGCASQMGGTSNYQEERVDVFQYFTRSCFEKFDDSSKGFYTVYGKVFADIAKEEKHAAAFSGHVISSSESDSDDNGNDAGSRGSKPRSYPPFGISSSSYTEVVAPFYQFWETFETKKTYTWVEKYDTRCADSRQERRAMEAENSRLRMAAIRKRNEEIHQLVAYVKKRDKRVLAEKERIQRATEEAKVRTQSMAVKARQREAAQLAEAWNDEIAFGGIAFQWSEQFEAELARMEAELDGTVQKNSKSKQYCNDGDDAHEPEDVDENVGDSIDTAGSDNDAESNEINELYCVACDKLFASLKAKQNHESSKKHRKQLELLRKVISEEDSVLQEHLNSVIKLENCRLSDDDDADDLSTSQQPTVKLTKRAKKAERKRKKEAEAEKSSVVNINEASHTAGGETVEVIDSTGTESVDNADHSESDLVTKIPILNNPTSHPDDNTPLPNTIVNQSTKTKKLKSTSSKVSSTTICDICSVEFDSRNSLFNHLRESGHARLKSTVNTVQNSNDESRKTKCKGKSKHKH</sequence>
<reference evidence="10" key="2">
    <citation type="submission" date="2023-11" db="UniProtKB">
        <authorList>
            <consortium name="WormBaseParasite"/>
        </authorList>
    </citation>
    <scope>IDENTIFICATION</scope>
</reference>
<keyword evidence="3" id="KW-0862">Zinc</keyword>
<dbReference type="Pfam" id="PF21884">
    <property type="entry name" value="ZUO1-like_ZHD"/>
    <property type="match status" value="1"/>
</dbReference>
<keyword evidence="5" id="KW-0175">Coiled coil</keyword>
<evidence type="ECO:0000256" key="4">
    <source>
        <dbReference type="PROSITE-ProRule" id="PRU00042"/>
    </source>
</evidence>
<dbReference type="WBParaSite" id="TREG1_122890.1">
    <property type="protein sequence ID" value="TREG1_122890.1"/>
    <property type="gene ID" value="TREG1_122890"/>
</dbReference>
<feature type="compositionally biased region" description="Basic residues" evidence="6">
    <location>
        <begin position="584"/>
        <end position="594"/>
    </location>
</feature>
<feature type="coiled-coil region" evidence="5">
    <location>
        <begin position="195"/>
        <end position="222"/>
    </location>
</feature>
<dbReference type="Gene3D" id="1.10.287.110">
    <property type="entry name" value="DnaJ domain"/>
    <property type="match status" value="1"/>
</dbReference>
<evidence type="ECO:0000313" key="9">
    <source>
        <dbReference type="Proteomes" id="UP000050795"/>
    </source>
</evidence>
<feature type="region of interest" description="Disordered" evidence="6">
    <location>
        <begin position="137"/>
        <end position="163"/>
    </location>
</feature>
<feature type="region of interest" description="Disordered" evidence="6">
    <location>
        <begin position="571"/>
        <end position="594"/>
    </location>
</feature>
<evidence type="ECO:0000256" key="3">
    <source>
        <dbReference type="ARBA" id="ARBA00022833"/>
    </source>
</evidence>
<dbReference type="CDD" id="cd06257">
    <property type="entry name" value="DnaJ"/>
    <property type="match status" value="1"/>
</dbReference>
<evidence type="ECO:0000313" key="10">
    <source>
        <dbReference type="WBParaSite" id="TREG1_122890.1"/>
    </source>
</evidence>
<organism evidence="9 10">
    <name type="scientific">Trichobilharzia regenti</name>
    <name type="common">Nasal bird schistosome</name>
    <dbReference type="NCBI Taxonomy" id="157069"/>
    <lineage>
        <taxon>Eukaryota</taxon>
        <taxon>Metazoa</taxon>
        <taxon>Spiralia</taxon>
        <taxon>Lophotrochozoa</taxon>
        <taxon>Platyhelminthes</taxon>
        <taxon>Trematoda</taxon>
        <taxon>Digenea</taxon>
        <taxon>Strigeidida</taxon>
        <taxon>Schistosomatoidea</taxon>
        <taxon>Schistosomatidae</taxon>
        <taxon>Trichobilharzia</taxon>
    </lineage>
</organism>
<dbReference type="PRINTS" id="PR00625">
    <property type="entry name" value="JDOMAIN"/>
</dbReference>
<dbReference type="SUPFAM" id="SSF57667">
    <property type="entry name" value="beta-beta-alpha zinc fingers"/>
    <property type="match status" value="1"/>
</dbReference>
<feature type="region of interest" description="Disordered" evidence="6">
    <location>
        <begin position="419"/>
        <end position="459"/>
    </location>
</feature>
<dbReference type="PANTHER" id="PTHR44029:SF1">
    <property type="entry name" value="DNAJ HOMOLOG SUBFAMILY C MEMBER 21"/>
    <property type="match status" value="1"/>
</dbReference>
<accession>A0AA85J0Y8</accession>
<dbReference type="GO" id="GO:0008270">
    <property type="term" value="F:zinc ion binding"/>
    <property type="evidence" value="ECO:0007669"/>
    <property type="project" value="UniProtKB-KW"/>
</dbReference>
<dbReference type="InterPro" id="IPR013087">
    <property type="entry name" value="Znf_C2H2_type"/>
</dbReference>
<dbReference type="Gene3D" id="3.30.160.60">
    <property type="entry name" value="Classic Zinc Finger"/>
    <property type="match status" value="1"/>
</dbReference>
<dbReference type="InterPro" id="IPR003604">
    <property type="entry name" value="Matrin/U1-like-C_Znf_C2H2"/>
</dbReference>
<dbReference type="Pfam" id="PF12756">
    <property type="entry name" value="zf-C2H2_2"/>
    <property type="match status" value="1"/>
</dbReference>
<keyword evidence="2 4" id="KW-0863">Zinc-finger</keyword>